<feature type="chain" id="PRO_5009911482" evidence="2">
    <location>
        <begin position="31"/>
        <end position="330"/>
    </location>
</feature>
<accession>A0A1M5JWX3</accession>
<keyword evidence="2" id="KW-0732">Signal</keyword>
<dbReference type="PIRSF" id="PIRSF017082">
    <property type="entry name" value="YflP"/>
    <property type="match status" value="1"/>
</dbReference>
<dbReference type="RefSeq" id="WP_079600753.1">
    <property type="nucleotide sequence ID" value="NZ_LT670817.1"/>
</dbReference>
<reference evidence="3 4" key="1">
    <citation type="submission" date="2016-11" db="EMBL/GenBank/DDBJ databases">
        <authorList>
            <person name="Jaros S."/>
            <person name="Januszkiewicz K."/>
            <person name="Wedrychowicz H."/>
        </authorList>
    </citation>
    <scope>NUCLEOTIDE SEQUENCE [LARGE SCALE GENOMIC DNA]</scope>
    <source>
        <strain evidence="3 4">GAS138</strain>
    </source>
</reference>
<dbReference type="CDD" id="cd13578">
    <property type="entry name" value="PBP2_Bug27"/>
    <property type="match status" value="1"/>
</dbReference>
<dbReference type="InterPro" id="IPR042100">
    <property type="entry name" value="Bug_dom1"/>
</dbReference>
<dbReference type="PANTHER" id="PTHR42928:SF5">
    <property type="entry name" value="BLR1237 PROTEIN"/>
    <property type="match status" value="1"/>
</dbReference>
<comment type="similarity">
    <text evidence="1">Belongs to the UPF0065 (bug) family.</text>
</comment>
<dbReference type="SUPFAM" id="SSF53850">
    <property type="entry name" value="Periplasmic binding protein-like II"/>
    <property type="match status" value="1"/>
</dbReference>
<gene>
    <name evidence="3" type="ORF">SAMN05443248_1595</name>
</gene>
<organism evidence="3 4">
    <name type="scientific">Bradyrhizobium erythrophlei</name>
    <dbReference type="NCBI Taxonomy" id="1437360"/>
    <lineage>
        <taxon>Bacteria</taxon>
        <taxon>Pseudomonadati</taxon>
        <taxon>Pseudomonadota</taxon>
        <taxon>Alphaproteobacteria</taxon>
        <taxon>Hyphomicrobiales</taxon>
        <taxon>Nitrobacteraceae</taxon>
        <taxon>Bradyrhizobium</taxon>
    </lineage>
</organism>
<dbReference type="Gene3D" id="3.40.190.10">
    <property type="entry name" value="Periplasmic binding protein-like II"/>
    <property type="match status" value="1"/>
</dbReference>
<evidence type="ECO:0000313" key="4">
    <source>
        <dbReference type="Proteomes" id="UP000189796"/>
    </source>
</evidence>
<name>A0A1M5JWX3_9BRAD</name>
<keyword evidence="3" id="KW-0675">Receptor</keyword>
<feature type="signal peptide" evidence="2">
    <location>
        <begin position="1"/>
        <end position="30"/>
    </location>
</feature>
<dbReference type="PANTHER" id="PTHR42928">
    <property type="entry name" value="TRICARBOXYLATE-BINDING PROTEIN"/>
    <property type="match status" value="1"/>
</dbReference>
<dbReference type="OrthoDB" id="7374750at2"/>
<dbReference type="Proteomes" id="UP000189796">
    <property type="component" value="Chromosome I"/>
</dbReference>
<evidence type="ECO:0000256" key="1">
    <source>
        <dbReference type="ARBA" id="ARBA00006987"/>
    </source>
</evidence>
<dbReference type="Gene3D" id="3.40.190.150">
    <property type="entry name" value="Bordetella uptake gene, domain 1"/>
    <property type="match status" value="1"/>
</dbReference>
<evidence type="ECO:0000313" key="3">
    <source>
        <dbReference type="EMBL" id="SHG44875.1"/>
    </source>
</evidence>
<proteinExistence type="inferred from homology"/>
<evidence type="ECO:0000256" key="2">
    <source>
        <dbReference type="SAM" id="SignalP"/>
    </source>
</evidence>
<dbReference type="EMBL" id="LT670817">
    <property type="protein sequence ID" value="SHG44875.1"/>
    <property type="molecule type" value="Genomic_DNA"/>
</dbReference>
<dbReference type="Pfam" id="PF03401">
    <property type="entry name" value="TctC"/>
    <property type="match status" value="1"/>
</dbReference>
<sequence>MILPTIRYSLVASACLLGALPSLSPTPLQAQENYPDHRITLVVPFSPGGVADIAARVLSDRLQPLLGQAVIVENKPGADGDIGAGYVAAATPDGYTLLVGPTSTNAVNPILHTNLRFDARKDFVAIANLATVPNVLVLGPGKLKANSVTELIAELNRGDYTFASGGVGGSQHLAGELFKSMTHTKILHVPYKGGNAPMTDLLTGRVDMMFCNLPVCLPYIQRGDLKALGVTGKRRSPLLPNVPTIDEAGVPGYEVEGWFGLFAPTSTPPEIVTKLNKVTVDIMNAPKTKELLEQQGATPSQDNASQFGAYVQAEQQRWFKVIQDAQIKVE</sequence>
<dbReference type="InterPro" id="IPR005064">
    <property type="entry name" value="BUG"/>
</dbReference>
<protein>
    <submittedName>
        <fullName evidence="3">Tripartite-type tricarboxylate transporter, receptor component TctC</fullName>
    </submittedName>
</protein>
<dbReference type="AlphaFoldDB" id="A0A1M5JWX3"/>